<evidence type="ECO:0000313" key="2">
    <source>
        <dbReference type="Ensembl" id="ENSSFAP00005017976.1"/>
    </source>
</evidence>
<proteinExistence type="predicted"/>
<dbReference type="Proteomes" id="UP000472267">
    <property type="component" value="Chromosome 3"/>
</dbReference>
<dbReference type="PANTHER" id="PTHR33444:SF2">
    <property type="entry name" value="MARVEL DOMAIN-CONTAINING PROTEIN"/>
    <property type="match status" value="1"/>
</dbReference>
<dbReference type="AlphaFoldDB" id="A0A672GGQ0"/>
<feature type="transmembrane region" description="Helical" evidence="1">
    <location>
        <begin position="133"/>
        <end position="161"/>
    </location>
</feature>
<dbReference type="InterPro" id="IPR040350">
    <property type="entry name" value="TMEM272"/>
</dbReference>
<protein>
    <submittedName>
        <fullName evidence="2">Uncharacterized protein</fullName>
    </submittedName>
</protein>
<reference evidence="2" key="1">
    <citation type="submission" date="2019-06" db="EMBL/GenBank/DDBJ databases">
        <authorList>
            <consortium name="Wellcome Sanger Institute Data Sharing"/>
        </authorList>
    </citation>
    <scope>NUCLEOTIDE SEQUENCE [LARGE SCALE GENOMIC DNA]</scope>
</reference>
<feature type="transmembrane region" description="Helical" evidence="1">
    <location>
        <begin position="89"/>
        <end position="113"/>
    </location>
</feature>
<keyword evidence="1" id="KW-0472">Membrane</keyword>
<organism evidence="2 3">
    <name type="scientific">Salarias fasciatus</name>
    <name type="common">Jewelled blenny</name>
    <name type="synonym">Blennius fasciatus</name>
    <dbReference type="NCBI Taxonomy" id="181472"/>
    <lineage>
        <taxon>Eukaryota</taxon>
        <taxon>Metazoa</taxon>
        <taxon>Chordata</taxon>
        <taxon>Craniata</taxon>
        <taxon>Vertebrata</taxon>
        <taxon>Euteleostomi</taxon>
        <taxon>Actinopterygii</taxon>
        <taxon>Neopterygii</taxon>
        <taxon>Teleostei</taxon>
        <taxon>Neoteleostei</taxon>
        <taxon>Acanthomorphata</taxon>
        <taxon>Ovalentaria</taxon>
        <taxon>Blenniimorphae</taxon>
        <taxon>Blenniiformes</taxon>
        <taxon>Blennioidei</taxon>
        <taxon>Blenniidae</taxon>
        <taxon>Salariinae</taxon>
        <taxon>Salarias</taxon>
    </lineage>
</organism>
<feature type="transmembrane region" description="Helical" evidence="1">
    <location>
        <begin position="50"/>
        <end position="69"/>
    </location>
</feature>
<reference evidence="2" key="3">
    <citation type="submission" date="2025-09" db="UniProtKB">
        <authorList>
            <consortium name="Ensembl"/>
        </authorList>
    </citation>
    <scope>IDENTIFICATION</scope>
</reference>
<dbReference type="OMA" id="LFIMTAT"/>
<keyword evidence="1" id="KW-0812">Transmembrane</keyword>
<dbReference type="InParanoid" id="A0A672GGQ0"/>
<name>A0A672GGQ0_SALFA</name>
<keyword evidence="1" id="KW-1133">Transmembrane helix</keyword>
<keyword evidence="3" id="KW-1185">Reference proteome</keyword>
<sequence>LDSVAIGKSQTYFIEFVLTRSILTSSCHRPSPLCSPGSVYLLECPINHYIPIYLIVVGVFSLVLIWVTLCSGRPEGEGLPTTWNRVYQFCHLLTFLFFLCWFITGNVWIYSIYQPDYNKNTTNIDQYCDKTLYLFAFWTTNLAYILLGLFLVCFLACRFLFGCININHVERPS</sequence>
<dbReference type="Ensembl" id="ENSSFAT00005018702.1">
    <property type="protein sequence ID" value="ENSSFAP00005017976.1"/>
    <property type="gene ID" value="ENSSFAG00005009520.1"/>
</dbReference>
<dbReference type="PANTHER" id="PTHR33444">
    <property type="entry name" value="SI:DKEY-19B23.12-RELATED"/>
    <property type="match status" value="1"/>
</dbReference>
<reference evidence="2" key="2">
    <citation type="submission" date="2025-08" db="UniProtKB">
        <authorList>
            <consortium name="Ensembl"/>
        </authorList>
    </citation>
    <scope>IDENTIFICATION</scope>
</reference>
<accession>A0A672GGQ0</accession>
<evidence type="ECO:0000256" key="1">
    <source>
        <dbReference type="SAM" id="Phobius"/>
    </source>
</evidence>
<evidence type="ECO:0000313" key="3">
    <source>
        <dbReference type="Proteomes" id="UP000472267"/>
    </source>
</evidence>